<sequence>MGWKREEEGPVAEGGMGFFMPLFPLVLISLSISAAPSVDAWGKEGHFMVCKIAEKYLTENATNAVLELLPAVAEGDLAAVCSWADEVRFRYRWSSPLHYINTPGVCNFKQSRDCHNAKGEKDMCVVGAINNYTAQLLTYGDSSPSGYNLTESLMFLAHFMGDVHQPLHVGFADDEGGNTIVVRWYRRKTNLHHVWDVSIIETAMKDFYNKDINIMIESIEKNLTSNWADDIIGWETCDRKIVTCATKYASESITLSCNYAYKDVEQDTTLGDEYFFSRFPIVEKRIAQAGVRLAALLNKIFDPTTNQMNSRLQIE</sequence>
<feature type="chain" id="PRO_5008900543" description="Aspergillus nuclease S1" evidence="11">
    <location>
        <begin position="41"/>
        <end position="315"/>
    </location>
</feature>
<dbReference type="InterPro" id="IPR008947">
    <property type="entry name" value="PLipase_C/P1_nuclease_dom_sf"/>
</dbReference>
<dbReference type="SUPFAM" id="SSF48537">
    <property type="entry name" value="Phospholipase C/P1 nuclease"/>
    <property type="match status" value="1"/>
</dbReference>
<gene>
    <name evidence="12" type="primary">nucS_9</name>
    <name evidence="12" type="ORF">g.38970</name>
</gene>
<keyword evidence="4" id="KW-0540">Nuclease</keyword>
<dbReference type="GO" id="GO:0004521">
    <property type="term" value="F:RNA endonuclease activity"/>
    <property type="evidence" value="ECO:0007669"/>
    <property type="project" value="UniProtKB-ARBA"/>
</dbReference>
<evidence type="ECO:0000313" key="12">
    <source>
        <dbReference type="EMBL" id="JAT58815.1"/>
    </source>
</evidence>
<dbReference type="Gene3D" id="1.10.575.10">
    <property type="entry name" value="P1 Nuclease"/>
    <property type="match status" value="1"/>
</dbReference>
<evidence type="ECO:0000256" key="1">
    <source>
        <dbReference type="ARBA" id="ARBA00000245"/>
    </source>
</evidence>
<evidence type="ECO:0000256" key="4">
    <source>
        <dbReference type="ARBA" id="ARBA00022722"/>
    </source>
</evidence>
<dbReference type="PANTHER" id="PTHR33146:SF21">
    <property type="entry name" value="ASPERGILLUS NUCLEASE S1"/>
    <property type="match status" value="1"/>
</dbReference>
<evidence type="ECO:0000256" key="3">
    <source>
        <dbReference type="ARBA" id="ARBA00012562"/>
    </source>
</evidence>
<evidence type="ECO:0000256" key="5">
    <source>
        <dbReference type="ARBA" id="ARBA00022723"/>
    </source>
</evidence>
<keyword evidence="9" id="KW-1015">Disulfide bond</keyword>
<organism evidence="12">
    <name type="scientific">Anthurium amnicola</name>
    <dbReference type="NCBI Taxonomy" id="1678845"/>
    <lineage>
        <taxon>Eukaryota</taxon>
        <taxon>Viridiplantae</taxon>
        <taxon>Streptophyta</taxon>
        <taxon>Embryophyta</taxon>
        <taxon>Tracheophyta</taxon>
        <taxon>Spermatophyta</taxon>
        <taxon>Magnoliopsida</taxon>
        <taxon>Liliopsida</taxon>
        <taxon>Araceae</taxon>
        <taxon>Pothoideae</taxon>
        <taxon>Potheae</taxon>
        <taxon>Anthurium</taxon>
    </lineage>
</organism>
<keyword evidence="10" id="KW-0325">Glycoprotein</keyword>
<keyword evidence="7" id="KW-0255">Endonuclease</keyword>
<dbReference type="CDD" id="cd11010">
    <property type="entry name" value="S1-P1_nuclease"/>
    <property type="match status" value="1"/>
</dbReference>
<evidence type="ECO:0000256" key="11">
    <source>
        <dbReference type="SAM" id="SignalP"/>
    </source>
</evidence>
<dbReference type="AlphaFoldDB" id="A0A1D1YVZ5"/>
<protein>
    <recommendedName>
        <fullName evidence="3">Aspergillus nuclease S1</fullName>
        <ecNumber evidence="3">3.1.30.1</ecNumber>
    </recommendedName>
</protein>
<proteinExistence type="inferred from homology"/>
<feature type="signal peptide" evidence="11">
    <location>
        <begin position="1"/>
        <end position="40"/>
    </location>
</feature>
<keyword evidence="6 11" id="KW-0732">Signal</keyword>
<dbReference type="EMBL" id="GDJX01009121">
    <property type="protein sequence ID" value="JAT58815.1"/>
    <property type="molecule type" value="Transcribed_RNA"/>
</dbReference>
<evidence type="ECO:0000256" key="2">
    <source>
        <dbReference type="ARBA" id="ARBA00009547"/>
    </source>
</evidence>
<dbReference type="GO" id="GO:0006308">
    <property type="term" value="P:DNA catabolic process"/>
    <property type="evidence" value="ECO:0007669"/>
    <property type="project" value="InterPro"/>
</dbReference>
<dbReference type="GO" id="GO:0000014">
    <property type="term" value="F:single-stranded DNA endodeoxyribonuclease activity"/>
    <property type="evidence" value="ECO:0007669"/>
    <property type="project" value="UniProtKB-ARBA"/>
</dbReference>
<keyword evidence="5" id="KW-0479">Metal-binding</keyword>
<evidence type="ECO:0000256" key="10">
    <source>
        <dbReference type="ARBA" id="ARBA00023180"/>
    </source>
</evidence>
<comment type="catalytic activity">
    <reaction evidence="1">
        <text>Endonucleolytic cleavage to 5'-phosphomononucleotide and 5'-phosphooligonucleotide end-products.</text>
        <dbReference type="EC" id="3.1.30.1"/>
    </reaction>
</comment>
<evidence type="ECO:0000256" key="9">
    <source>
        <dbReference type="ARBA" id="ARBA00023157"/>
    </source>
</evidence>
<dbReference type="GO" id="GO:0003676">
    <property type="term" value="F:nucleic acid binding"/>
    <property type="evidence" value="ECO:0007669"/>
    <property type="project" value="InterPro"/>
</dbReference>
<dbReference type="PANTHER" id="PTHR33146">
    <property type="entry name" value="ENDONUCLEASE 4"/>
    <property type="match status" value="1"/>
</dbReference>
<dbReference type="FunFam" id="1.10.575.10:FF:000002">
    <property type="entry name" value="Endonuclease 2"/>
    <property type="match status" value="1"/>
</dbReference>
<dbReference type="Pfam" id="PF02265">
    <property type="entry name" value="S1-P1_nuclease"/>
    <property type="match status" value="1"/>
</dbReference>
<name>A0A1D1YVZ5_9ARAE</name>
<keyword evidence="8" id="KW-0378">Hydrolase</keyword>
<comment type="similarity">
    <text evidence="2">Belongs to the nuclease type I family.</text>
</comment>
<dbReference type="InterPro" id="IPR003154">
    <property type="entry name" value="S1/P1nuclease"/>
</dbReference>
<dbReference type="EC" id="3.1.30.1" evidence="3"/>
<evidence type="ECO:0000256" key="8">
    <source>
        <dbReference type="ARBA" id="ARBA00022801"/>
    </source>
</evidence>
<dbReference type="GO" id="GO:0046872">
    <property type="term" value="F:metal ion binding"/>
    <property type="evidence" value="ECO:0007669"/>
    <property type="project" value="UniProtKB-KW"/>
</dbReference>
<reference evidence="12" key="1">
    <citation type="submission" date="2015-07" db="EMBL/GenBank/DDBJ databases">
        <title>Transcriptome Assembly of Anthurium amnicola.</title>
        <authorList>
            <person name="Suzuki J."/>
        </authorList>
    </citation>
    <scope>NUCLEOTIDE SEQUENCE</scope>
</reference>
<accession>A0A1D1YVZ5</accession>
<evidence type="ECO:0000256" key="7">
    <source>
        <dbReference type="ARBA" id="ARBA00022759"/>
    </source>
</evidence>
<evidence type="ECO:0000256" key="6">
    <source>
        <dbReference type="ARBA" id="ARBA00022729"/>
    </source>
</evidence>